<evidence type="ECO:0000256" key="11">
    <source>
        <dbReference type="ARBA" id="ARBA00023180"/>
    </source>
</evidence>
<dbReference type="Gene3D" id="2.10.25.10">
    <property type="entry name" value="Laminin"/>
    <property type="match status" value="1"/>
</dbReference>
<dbReference type="Pfam" id="PF00057">
    <property type="entry name" value="Ldl_recept_a"/>
    <property type="match status" value="2"/>
</dbReference>
<dbReference type="Pfam" id="PF07645">
    <property type="entry name" value="EGF_CA"/>
    <property type="match status" value="1"/>
</dbReference>
<dbReference type="SMART" id="SM00135">
    <property type="entry name" value="LY"/>
    <property type="match status" value="5"/>
</dbReference>
<dbReference type="PROSITE" id="PS51120">
    <property type="entry name" value="LDLRB"/>
    <property type="match status" value="1"/>
</dbReference>
<dbReference type="InterPro" id="IPR000033">
    <property type="entry name" value="LDLR_classB_rpt"/>
</dbReference>
<dbReference type="Proteomes" id="UP001608902">
    <property type="component" value="Unassembled WGS sequence"/>
</dbReference>
<evidence type="ECO:0000256" key="14">
    <source>
        <dbReference type="PROSITE-ProRule" id="PRU00461"/>
    </source>
</evidence>
<keyword evidence="9 13" id="KW-1015">Disulfide bond</keyword>
<dbReference type="PROSITE" id="PS50026">
    <property type="entry name" value="EGF_3"/>
    <property type="match status" value="1"/>
</dbReference>
<dbReference type="EMBL" id="JBGFUD010003846">
    <property type="protein sequence ID" value="MFH4979099.1"/>
    <property type="molecule type" value="Genomic_DNA"/>
</dbReference>
<feature type="disulfide bond" evidence="13">
    <location>
        <begin position="601"/>
        <end position="616"/>
    </location>
</feature>
<evidence type="ECO:0000256" key="2">
    <source>
        <dbReference type="ARBA" id="ARBA00022536"/>
    </source>
</evidence>
<evidence type="ECO:0000256" key="3">
    <source>
        <dbReference type="ARBA" id="ARBA00022583"/>
    </source>
</evidence>
<keyword evidence="5" id="KW-0732">Signal</keyword>
<dbReference type="PRINTS" id="PR00261">
    <property type="entry name" value="LDLRECEPTOR"/>
</dbReference>
<evidence type="ECO:0000256" key="5">
    <source>
        <dbReference type="ARBA" id="ARBA00022729"/>
    </source>
</evidence>
<dbReference type="PANTHER" id="PTHR46513:SF13">
    <property type="entry name" value="EGF-LIKE DOMAIN-CONTAINING PROTEIN"/>
    <property type="match status" value="1"/>
</dbReference>
<dbReference type="InterPro" id="IPR023415">
    <property type="entry name" value="LDLR_class-A_CS"/>
</dbReference>
<dbReference type="Gene3D" id="4.10.400.10">
    <property type="entry name" value="Low-density Lipoprotein Receptor"/>
    <property type="match status" value="2"/>
</dbReference>
<dbReference type="PROSITE" id="PS50068">
    <property type="entry name" value="LDLRA_2"/>
    <property type="match status" value="2"/>
</dbReference>
<dbReference type="FunFam" id="2.10.25.10:FF:000119">
    <property type="entry name" value="vitamin K-dependent protein S"/>
    <property type="match status" value="1"/>
</dbReference>
<evidence type="ECO:0000256" key="6">
    <source>
        <dbReference type="ARBA" id="ARBA00022737"/>
    </source>
</evidence>
<evidence type="ECO:0000256" key="4">
    <source>
        <dbReference type="ARBA" id="ARBA00022692"/>
    </source>
</evidence>
<evidence type="ECO:0000256" key="12">
    <source>
        <dbReference type="PROSITE-ProRule" id="PRU00076"/>
    </source>
</evidence>
<dbReference type="SUPFAM" id="SSF63825">
    <property type="entry name" value="YWTD domain"/>
    <property type="match status" value="1"/>
</dbReference>
<evidence type="ECO:0000256" key="13">
    <source>
        <dbReference type="PROSITE-ProRule" id="PRU00124"/>
    </source>
</evidence>
<dbReference type="SUPFAM" id="SSF57424">
    <property type="entry name" value="LDL receptor-like module"/>
    <property type="match status" value="1"/>
</dbReference>
<dbReference type="PROSITE" id="PS01187">
    <property type="entry name" value="EGF_CA"/>
    <property type="match status" value="1"/>
</dbReference>
<proteinExistence type="predicted"/>
<comment type="subcellular location">
    <subcellularLocation>
        <location evidence="1">Membrane</location>
        <topology evidence="1">Single-pass membrane protein</topology>
    </subcellularLocation>
</comment>
<dbReference type="SUPFAM" id="SSF57184">
    <property type="entry name" value="Growth factor receptor domain"/>
    <property type="match status" value="1"/>
</dbReference>
<dbReference type="Gene3D" id="2.120.10.30">
    <property type="entry name" value="TolB, C-terminal domain"/>
    <property type="match status" value="1"/>
</dbReference>
<keyword evidence="8" id="KW-0472">Membrane</keyword>
<dbReference type="PROSITE" id="PS01209">
    <property type="entry name" value="LDLRA_1"/>
    <property type="match status" value="1"/>
</dbReference>
<keyword evidence="17" id="KW-1185">Reference proteome</keyword>
<evidence type="ECO:0000256" key="1">
    <source>
        <dbReference type="ARBA" id="ARBA00004167"/>
    </source>
</evidence>
<feature type="repeat" description="LDL-receptor class B" evidence="14">
    <location>
        <begin position="447"/>
        <end position="491"/>
    </location>
</feature>
<organism evidence="16 17">
    <name type="scientific">Gnathostoma spinigerum</name>
    <dbReference type="NCBI Taxonomy" id="75299"/>
    <lineage>
        <taxon>Eukaryota</taxon>
        <taxon>Metazoa</taxon>
        <taxon>Ecdysozoa</taxon>
        <taxon>Nematoda</taxon>
        <taxon>Chromadorea</taxon>
        <taxon>Rhabditida</taxon>
        <taxon>Spirurina</taxon>
        <taxon>Gnathostomatomorpha</taxon>
        <taxon>Gnathostomatoidea</taxon>
        <taxon>Gnathostomatidae</taxon>
        <taxon>Gnathostoma</taxon>
    </lineage>
</organism>
<dbReference type="Pfam" id="PF00058">
    <property type="entry name" value="Ldl_recept_b"/>
    <property type="match status" value="2"/>
</dbReference>
<dbReference type="CDD" id="cd00112">
    <property type="entry name" value="LDLa"/>
    <property type="match status" value="2"/>
</dbReference>
<keyword evidence="2 12" id="KW-0245">EGF-like domain</keyword>
<dbReference type="InterPro" id="IPR000742">
    <property type="entry name" value="EGF"/>
</dbReference>
<dbReference type="GO" id="GO:0016020">
    <property type="term" value="C:membrane"/>
    <property type="evidence" value="ECO:0007669"/>
    <property type="project" value="UniProtKB-SubCell"/>
</dbReference>
<dbReference type="GO" id="GO:0006897">
    <property type="term" value="P:endocytosis"/>
    <property type="evidence" value="ECO:0007669"/>
    <property type="project" value="UniProtKB-KW"/>
</dbReference>
<dbReference type="SMART" id="SM00192">
    <property type="entry name" value="LDLa"/>
    <property type="match status" value="2"/>
</dbReference>
<keyword evidence="3" id="KW-0254">Endocytosis</keyword>
<comment type="caution">
    <text evidence="16">The sequence shown here is derived from an EMBL/GenBank/DDBJ whole genome shotgun (WGS) entry which is preliminary data.</text>
</comment>
<comment type="caution">
    <text evidence="12">Lacks conserved residue(s) required for the propagation of feature annotation.</text>
</comment>
<dbReference type="FunFam" id="2.120.10.30:FF:000241">
    <property type="entry name" value="Low-density lipoprotein receptor-related protein 6"/>
    <property type="match status" value="1"/>
</dbReference>
<accession>A0ABD6EP68</accession>
<evidence type="ECO:0000313" key="17">
    <source>
        <dbReference type="Proteomes" id="UP001608902"/>
    </source>
</evidence>
<gene>
    <name evidence="16" type="ORF">AB6A40_005808</name>
</gene>
<keyword evidence="10" id="KW-0675">Receptor</keyword>
<keyword evidence="7" id="KW-1133">Transmembrane helix</keyword>
<keyword evidence="6" id="KW-0677">Repeat</keyword>
<dbReference type="InterPro" id="IPR018097">
    <property type="entry name" value="EGF_Ca-bd_CS"/>
</dbReference>
<dbReference type="PANTHER" id="PTHR46513">
    <property type="entry name" value="VITELLOGENIN RECEPTOR-LIKE PROTEIN-RELATED-RELATED"/>
    <property type="match status" value="1"/>
</dbReference>
<keyword evidence="11" id="KW-0325">Glycoprotein</keyword>
<dbReference type="PROSITE" id="PS00010">
    <property type="entry name" value="ASX_HYDROXYL"/>
    <property type="match status" value="1"/>
</dbReference>
<dbReference type="InterPro" id="IPR036055">
    <property type="entry name" value="LDL_receptor-like_sf"/>
</dbReference>
<feature type="disulfide bond" evidence="13">
    <location>
        <begin position="641"/>
        <end position="656"/>
    </location>
</feature>
<dbReference type="InterPro" id="IPR050778">
    <property type="entry name" value="Cueball_EGF_LRP_Nidogen"/>
</dbReference>
<dbReference type="InterPro" id="IPR001881">
    <property type="entry name" value="EGF-like_Ca-bd_dom"/>
</dbReference>
<dbReference type="SMART" id="SM00181">
    <property type="entry name" value="EGF"/>
    <property type="match status" value="2"/>
</dbReference>
<dbReference type="InterPro" id="IPR002172">
    <property type="entry name" value="LDrepeatLR_classA_rpt"/>
</dbReference>
<dbReference type="InterPro" id="IPR009030">
    <property type="entry name" value="Growth_fac_rcpt_cys_sf"/>
</dbReference>
<name>A0ABD6EP68_9BILA</name>
<evidence type="ECO:0000313" key="16">
    <source>
        <dbReference type="EMBL" id="MFH4979099.1"/>
    </source>
</evidence>
<evidence type="ECO:0000256" key="9">
    <source>
        <dbReference type="ARBA" id="ARBA00023157"/>
    </source>
</evidence>
<dbReference type="InterPro" id="IPR049883">
    <property type="entry name" value="NOTCH1_EGF-like"/>
</dbReference>
<keyword evidence="4" id="KW-0812">Transmembrane</keyword>
<dbReference type="CDD" id="cd00054">
    <property type="entry name" value="EGF_CA"/>
    <property type="match status" value="1"/>
</dbReference>
<reference evidence="16 17" key="1">
    <citation type="submission" date="2024-08" db="EMBL/GenBank/DDBJ databases">
        <title>Gnathostoma spinigerum genome.</title>
        <authorList>
            <person name="Gonzalez-Bertolin B."/>
            <person name="Monzon S."/>
            <person name="Zaballos A."/>
            <person name="Jimenez P."/>
            <person name="Dekumyoy P."/>
            <person name="Varona S."/>
            <person name="Cuesta I."/>
            <person name="Sumanam S."/>
            <person name="Adisakwattana P."/>
            <person name="Gasser R.B."/>
            <person name="Hernandez-Gonzalez A."/>
            <person name="Young N.D."/>
            <person name="Perteguer M.J."/>
        </authorList>
    </citation>
    <scope>NUCLEOTIDE SEQUENCE [LARGE SCALE GENOMIC DNA]</scope>
    <source>
        <strain evidence="16">AL3</strain>
        <tissue evidence="16">Liver</tissue>
    </source>
</reference>
<dbReference type="InterPro" id="IPR000152">
    <property type="entry name" value="EGF-type_Asp/Asn_hydroxyl_site"/>
</dbReference>
<dbReference type="InterPro" id="IPR011042">
    <property type="entry name" value="6-blade_b-propeller_TolB-like"/>
</dbReference>
<evidence type="ECO:0000256" key="7">
    <source>
        <dbReference type="ARBA" id="ARBA00022989"/>
    </source>
</evidence>
<evidence type="ECO:0000256" key="8">
    <source>
        <dbReference type="ARBA" id="ARBA00023136"/>
    </source>
</evidence>
<protein>
    <recommendedName>
        <fullName evidence="15">EGF-like domain-containing protein</fullName>
    </recommendedName>
</protein>
<evidence type="ECO:0000259" key="15">
    <source>
        <dbReference type="PROSITE" id="PS50026"/>
    </source>
</evidence>
<sequence length="656" mass="72076">MDCATRAAFSDTCYDSLKILADLLERIAKNSGHQCMLGISLSKEVFSGVTDNKIIEQFEQDSGKSKESIVKCVGSSSCEVTHGRLIGNSTDKRKKVADDSKGKLLEDAFVEMTTIVQQSNETPVNIIDLNSTAELTFENSTDTAVNITAQMPSDAKVLSMNTVDNSTTDIITILGIGTINGSSADNITNASIDDTDERVLSDLVATIACNDRKGCDCPSGFVYVNATASCDDIDECLTAVHYCSQRCINEIGSYHCQCNPEYFGLASDGKKCLMKDNVSMWLIFAHGESIWNVSSDGKQFDMLMGNLAKVTSLDIDMKAKSYYFTESALKVLERADLHGSSHEIQSYEVDGQEGIAVDWIGRNLYSLRRTDVFVQTLDGRFRKKLYDGKFRLPRALVAHSLIGQLFASDWSSSAFIARLSMDGSSFIKIITEAIIWPNAIAIDIFADRIYWADSYLDKIESCDFDGAQRHVVISDPGSVPHVFGLTVFGDNLYWTDWTYRGILTANKHNGENLTVLAQTASLPYSVKAFHPSVQPSHTNPCKKIGCHHLCLIMDGGEKGKCACSDGFALKKDELSCQSQCRTDEILCGGSDPRCISIRYLCDGIVHCADQSDETDCQRRVCMPGQFQCHSDKRCIPEKAICDGVAQCADGSDEKHC</sequence>
<dbReference type="AlphaFoldDB" id="A0ABD6EP68"/>
<dbReference type="SMART" id="SM00179">
    <property type="entry name" value="EGF_CA"/>
    <property type="match status" value="1"/>
</dbReference>
<feature type="domain" description="EGF-like" evidence="15">
    <location>
        <begin position="232"/>
        <end position="268"/>
    </location>
</feature>
<evidence type="ECO:0000256" key="10">
    <source>
        <dbReference type="ARBA" id="ARBA00023170"/>
    </source>
</evidence>